<protein>
    <submittedName>
        <fullName evidence="1">Uncharacterized protein</fullName>
    </submittedName>
</protein>
<name>A0A0U1MU25_STAAU</name>
<organism evidence="1 2">
    <name type="scientific">Staphylococcus aureus</name>
    <dbReference type="NCBI Taxonomy" id="1280"/>
    <lineage>
        <taxon>Bacteria</taxon>
        <taxon>Bacillati</taxon>
        <taxon>Bacillota</taxon>
        <taxon>Bacilli</taxon>
        <taxon>Bacillales</taxon>
        <taxon>Staphylococcaceae</taxon>
        <taxon>Staphylococcus</taxon>
    </lineage>
</organism>
<evidence type="ECO:0000313" key="2">
    <source>
        <dbReference type="Proteomes" id="UP000039437"/>
    </source>
</evidence>
<evidence type="ECO:0000313" key="1">
    <source>
        <dbReference type="EMBL" id="CRI19922.1"/>
    </source>
</evidence>
<dbReference type="PATRIC" id="fig|1280.7175.peg.2489"/>
<dbReference type="AlphaFoldDB" id="A0A0U1MU25"/>
<accession>A0A0U1MU25</accession>
<dbReference type="Proteomes" id="UP000039437">
    <property type="component" value="Unassembled WGS sequence"/>
</dbReference>
<proteinExistence type="predicted"/>
<gene>
    <name evidence="1" type="ORF">BN1321_430053</name>
</gene>
<reference evidence="1 2" key="1">
    <citation type="submission" date="2015-04" db="EMBL/GenBank/DDBJ databases">
        <authorList>
            <person name="Syromyatnikov M.Y."/>
            <person name="Popov V.N."/>
        </authorList>
    </citation>
    <scope>NUCLEOTIDE SEQUENCE [LARGE SCALE GENOMIC DNA]</scope>
    <source>
        <strain evidence="1 2">AH1</strain>
    </source>
</reference>
<dbReference type="EMBL" id="CVOQ01000038">
    <property type="protein sequence ID" value="CRI19922.1"/>
    <property type="molecule type" value="Genomic_DNA"/>
</dbReference>
<sequence>MAYTLTNIVENVTFSSLKYEPTYFNYECCDGTKVANSL</sequence>